<sequence length="26" mass="2858">MNSCTITHGTSHKSGPLIMKLTQEKD</sequence>
<protein>
    <submittedName>
        <fullName evidence="2">Uncharacterized protein</fullName>
    </submittedName>
</protein>
<accession>A0A2P2IHB8</accession>
<evidence type="ECO:0000256" key="1">
    <source>
        <dbReference type="SAM" id="MobiDB-lite"/>
    </source>
</evidence>
<feature type="region of interest" description="Disordered" evidence="1">
    <location>
        <begin position="1"/>
        <end position="26"/>
    </location>
</feature>
<name>A0A2P2IHB8_RHIMU</name>
<feature type="compositionally biased region" description="Polar residues" evidence="1">
    <location>
        <begin position="1"/>
        <end position="13"/>
    </location>
</feature>
<organism evidence="2">
    <name type="scientific">Rhizophora mucronata</name>
    <name type="common">Asiatic mangrove</name>
    <dbReference type="NCBI Taxonomy" id="61149"/>
    <lineage>
        <taxon>Eukaryota</taxon>
        <taxon>Viridiplantae</taxon>
        <taxon>Streptophyta</taxon>
        <taxon>Embryophyta</taxon>
        <taxon>Tracheophyta</taxon>
        <taxon>Spermatophyta</taxon>
        <taxon>Magnoliopsida</taxon>
        <taxon>eudicotyledons</taxon>
        <taxon>Gunneridae</taxon>
        <taxon>Pentapetalae</taxon>
        <taxon>rosids</taxon>
        <taxon>fabids</taxon>
        <taxon>Malpighiales</taxon>
        <taxon>Rhizophoraceae</taxon>
        <taxon>Rhizophora</taxon>
    </lineage>
</organism>
<proteinExistence type="predicted"/>
<dbReference type="AlphaFoldDB" id="A0A2P2IHB8"/>
<evidence type="ECO:0000313" key="2">
    <source>
        <dbReference type="EMBL" id="MBW80630.1"/>
    </source>
</evidence>
<reference evidence="2" key="1">
    <citation type="submission" date="2018-02" db="EMBL/GenBank/DDBJ databases">
        <title>Rhizophora mucronata_Transcriptome.</title>
        <authorList>
            <person name="Meera S.P."/>
            <person name="Sreeshan A."/>
            <person name="Augustine A."/>
        </authorList>
    </citation>
    <scope>NUCLEOTIDE SEQUENCE</scope>
    <source>
        <tissue evidence="2">Leaf</tissue>
    </source>
</reference>
<dbReference type="EMBL" id="GGEC01000147">
    <property type="protein sequence ID" value="MBW80630.1"/>
    <property type="molecule type" value="Transcribed_RNA"/>
</dbReference>